<dbReference type="AlphaFoldDB" id="A0A9D1LJW3"/>
<dbReference type="Proteomes" id="UP000824082">
    <property type="component" value="Unassembled WGS sequence"/>
</dbReference>
<accession>A0A9D1LJW3</accession>
<sequence length="64" mass="7424">MTVDGREGRLYSQEEASELVWLEEDYVVHLIYEGAAAPEQMLAWGEQTVLQPREEWFPQPENGD</sequence>
<name>A0A9D1LJW3_9FIRM</name>
<reference evidence="1" key="2">
    <citation type="journal article" date="2021" name="PeerJ">
        <title>Extensive microbial diversity within the chicken gut microbiome revealed by metagenomics and culture.</title>
        <authorList>
            <person name="Gilroy R."/>
            <person name="Ravi A."/>
            <person name="Getino M."/>
            <person name="Pursley I."/>
            <person name="Horton D.L."/>
            <person name="Alikhan N.F."/>
            <person name="Baker D."/>
            <person name="Gharbi K."/>
            <person name="Hall N."/>
            <person name="Watson M."/>
            <person name="Adriaenssens E.M."/>
            <person name="Foster-Nyarko E."/>
            <person name="Jarju S."/>
            <person name="Secka A."/>
            <person name="Antonio M."/>
            <person name="Oren A."/>
            <person name="Chaudhuri R.R."/>
            <person name="La Ragione R."/>
            <person name="Hildebrand F."/>
            <person name="Pallen M.J."/>
        </authorList>
    </citation>
    <scope>NUCLEOTIDE SEQUENCE</scope>
    <source>
        <strain evidence="1">4509</strain>
    </source>
</reference>
<protein>
    <submittedName>
        <fullName evidence="1">Uncharacterized protein</fullName>
    </submittedName>
</protein>
<evidence type="ECO:0000313" key="1">
    <source>
        <dbReference type="EMBL" id="HIU41441.1"/>
    </source>
</evidence>
<proteinExistence type="predicted"/>
<dbReference type="EMBL" id="DVMX01000050">
    <property type="protein sequence ID" value="HIU41441.1"/>
    <property type="molecule type" value="Genomic_DNA"/>
</dbReference>
<evidence type="ECO:0000313" key="2">
    <source>
        <dbReference type="Proteomes" id="UP000824082"/>
    </source>
</evidence>
<organism evidence="1 2">
    <name type="scientific">Candidatus Egerieicola faecale</name>
    <dbReference type="NCBI Taxonomy" id="2840774"/>
    <lineage>
        <taxon>Bacteria</taxon>
        <taxon>Bacillati</taxon>
        <taxon>Bacillota</taxon>
        <taxon>Clostridia</taxon>
        <taxon>Eubacteriales</taxon>
        <taxon>Oscillospiraceae</taxon>
        <taxon>Oscillospiraceae incertae sedis</taxon>
        <taxon>Candidatus Egerieicola</taxon>
    </lineage>
</organism>
<comment type="caution">
    <text evidence="1">The sequence shown here is derived from an EMBL/GenBank/DDBJ whole genome shotgun (WGS) entry which is preliminary data.</text>
</comment>
<reference evidence="1" key="1">
    <citation type="submission" date="2020-10" db="EMBL/GenBank/DDBJ databases">
        <authorList>
            <person name="Gilroy R."/>
        </authorList>
    </citation>
    <scope>NUCLEOTIDE SEQUENCE</scope>
    <source>
        <strain evidence="1">4509</strain>
    </source>
</reference>
<gene>
    <name evidence="1" type="ORF">IAD19_02710</name>
</gene>